<dbReference type="InterPro" id="IPR005814">
    <property type="entry name" value="Aminotrans_3"/>
</dbReference>
<sequence>MKFEDYQPYLSPALAKATNLIVESGQGCYLTDIHGDRYLDFVQGIAVNALGHCHPKIVEAIKDQSGKLITASFNVVNYPTTLKLAKRLSEVTPGQLNSVFFSNGGAEAVDGALKLAKAYTKRPAIIAFQGSFHGRTFGALSVTGSNAKYRKYYEPLVGSVYFTAYPSKDICPKGFNEEQRTRFCLNELDHLFQYLIAPDQVAAIIMEPVQGEGGYVVPTKAFVQGIRDRCDQYGILLIMDEIQSGYGRTGKMFACEHFDVVPDILTVGKAIAGGLPMSAVVSKKEIMAEWHPGMHGTTFGGHPICAAAALAVLDEFQQSHLLDHVNKTGTYLKDQLVRLQKKYCCISDVRGLGLMLAIEFSHPDGTPAGDILEKVREGCLNNNLLTLSCGVHNNGMRFATPLNVKKEEIDQGVAIIDRVLSQICAK</sequence>
<dbReference type="PIRSF" id="PIRSF000521">
    <property type="entry name" value="Transaminase_4ab_Lys_Orn"/>
    <property type="match status" value="1"/>
</dbReference>
<evidence type="ECO:0000256" key="3">
    <source>
        <dbReference type="ARBA" id="ARBA00005176"/>
    </source>
</evidence>
<dbReference type="Gene3D" id="3.90.1150.10">
    <property type="entry name" value="Aspartate Aminotransferase, domain 1"/>
    <property type="match status" value="1"/>
</dbReference>
<comment type="pathway">
    <text evidence="3">Amino-acid degradation; 4-aminobutanoate degradation.</text>
</comment>
<dbReference type="GO" id="GO:0034386">
    <property type="term" value="F:4-aminobutyrate:2-oxoglutarate transaminase activity"/>
    <property type="evidence" value="ECO:0007669"/>
    <property type="project" value="UniProtKB-EC"/>
</dbReference>
<evidence type="ECO:0000256" key="5">
    <source>
        <dbReference type="ARBA" id="ARBA00012876"/>
    </source>
</evidence>
<dbReference type="SUPFAM" id="SSF53383">
    <property type="entry name" value="PLP-dependent transferases"/>
    <property type="match status" value="1"/>
</dbReference>
<dbReference type="EC" id="2.6.1.22" evidence="5"/>
<dbReference type="InterPro" id="IPR049704">
    <property type="entry name" value="Aminotrans_3_PPA_site"/>
</dbReference>
<keyword evidence="8 17" id="KW-0808">Transferase</keyword>
<evidence type="ECO:0000256" key="13">
    <source>
        <dbReference type="ARBA" id="ARBA00031787"/>
    </source>
</evidence>
<protein>
    <recommendedName>
        <fullName evidence="12">(S)-3-amino-2-methylpropionate transaminase</fullName>
        <ecNumber evidence="6">2.6.1.19</ecNumber>
        <ecNumber evidence="5">2.6.1.22</ecNumber>
    </recommendedName>
    <alternativeName>
        <fullName evidence="13">GABA aminotransferase</fullName>
    </alternativeName>
    <alternativeName>
        <fullName evidence="11">Gamma-amino-N-butyrate transaminase</fullName>
    </alternativeName>
    <alternativeName>
        <fullName evidence="15">Glutamate:succinic semialdehyde transaminase</fullName>
    </alternativeName>
    <alternativeName>
        <fullName evidence="10">L-AIBAT</fullName>
    </alternativeName>
</protein>
<comment type="catalytic activity">
    <reaction evidence="1">
        <text>(S)-3-amino-2-methylpropanoate + 2-oxoglutarate = 2-methyl-3-oxopropanoate + L-glutamate</text>
        <dbReference type="Rhea" id="RHEA:13993"/>
        <dbReference type="ChEBI" id="CHEBI:16810"/>
        <dbReference type="ChEBI" id="CHEBI:29985"/>
        <dbReference type="ChEBI" id="CHEBI:57700"/>
        <dbReference type="ChEBI" id="CHEBI:58655"/>
        <dbReference type="EC" id="2.6.1.22"/>
    </reaction>
</comment>
<dbReference type="PROSITE" id="PS00600">
    <property type="entry name" value="AA_TRANSFER_CLASS_3"/>
    <property type="match status" value="1"/>
</dbReference>
<comment type="catalytic activity">
    <reaction evidence="14">
        <text>4-aminobutanoate + 2-oxoglutarate = succinate semialdehyde + L-glutamate</text>
        <dbReference type="Rhea" id="RHEA:23352"/>
        <dbReference type="ChEBI" id="CHEBI:16810"/>
        <dbReference type="ChEBI" id="CHEBI:29985"/>
        <dbReference type="ChEBI" id="CHEBI:57706"/>
        <dbReference type="ChEBI" id="CHEBI:59888"/>
        <dbReference type="EC" id="2.6.1.19"/>
    </reaction>
</comment>
<dbReference type="Gene3D" id="3.40.640.10">
    <property type="entry name" value="Type I PLP-dependent aspartate aminotransferase-like (Major domain)"/>
    <property type="match status" value="1"/>
</dbReference>
<keyword evidence="9 16" id="KW-0663">Pyridoxal phosphate</keyword>
<evidence type="ECO:0000256" key="10">
    <source>
        <dbReference type="ARBA" id="ARBA00029760"/>
    </source>
</evidence>
<dbReference type="OrthoDB" id="9807885at2"/>
<evidence type="ECO:0000256" key="12">
    <source>
        <dbReference type="ARBA" id="ARBA00030857"/>
    </source>
</evidence>
<evidence type="ECO:0000313" key="17">
    <source>
        <dbReference type="EMBL" id="EST12688.1"/>
    </source>
</evidence>
<dbReference type="STRING" id="1395513.P343_06120"/>
<dbReference type="Proteomes" id="UP000018296">
    <property type="component" value="Unassembled WGS sequence"/>
</dbReference>
<dbReference type="PATRIC" id="fig|1395513.3.peg.1252"/>
<comment type="similarity">
    <text evidence="4 16">Belongs to the class-III pyridoxal-phosphate-dependent aminotransferase family.</text>
</comment>
<evidence type="ECO:0000256" key="8">
    <source>
        <dbReference type="ARBA" id="ARBA00022679"/>
    </source>
</evidence>
<evidence type="ECO:0000256" key="2">
    <source>
        <dbReference type="ARBA" id="ARBA00001933"/>
    </source>
</evidence>
<evidence type="ECO:0000256" key="11">
    <source>
        <dbReference type="ARBA" id="ARBA00030204"/>
    </source>
</evidence>
<keyword evidence="7 17" id="KW-0032">Aminotransferase</keyword>
<dbReference type="eggNOG" id="COG0160">
    <property type="taxonomic scope" value="Bacteria"/>
</dbReference>
<dbReference type="NCBIfam" id="NF005993">
    <property type="entry name" value="PRK08117.1"/>
    <property type="match status" value="1"/>
</dbReference>
<dbReference type="InterPro" id="IPR015424">
    <property type="entry name" value="PyrdxlP-dep_Trfase"/>
</dbReference>
<comment type="cofactor">
    <cofactor evidence="2">
        <name>pyridoxal 5'-phosphate</name>
        <dbReference type="ChEBI" id="CHEBI:597326"/>
    </cofactor>
</comment>
<proteinExistence type="inferred from homology"/>
<dbReference type="AlphaFoldDB" id="V6IYW8"/>
<dbReference type="GO" id="GO:0042802">
    <property type="term" value="F:identical protein binding"/>
    <property type="evidence" value="ECO:0007669"/>
    <property type="project" value="TreeGrafter"/>
</dbReference>
<evidence type="ECO:0000256" key="1">
    <source>
        <dbReference type="ARBA" id="ARBA00001750"/>
    </source>
</evidence>
<dbReference type="RefSeq" id="WP_023509516.1">
    <property type="nucleotide sequence ID" value="NZ_AWTC01000004.1"/>
</dbReference>
<dbReference type="InterPro" id="IPR050103">
    <property type="entry name" value="Class-III_PLP-dep_AT"/>
</dbReference>
<reference evidence="17 18" key="1">
    <citation type="journal article" date="2013" name="Genome Announc.">
        <title>Genome Sequence of Sporolactobacillus laevolacticus DSM442, an Efficient Polymer-Grade D-Lactate Producer from Agricultural Waste Cottonseed as a Nitrogen Source.</title>
        <authorList>
            <person name="Wang H."/>
            <person name="Wang L."/>
            <person name="Ju J."/>
            <person name="Yu B."/>
            <person name="Ma Y."/>
        </authorList>
    </citation>
    <scope>NUCLEOTIDE SEQUENCE [LARGE SCALE GENOMIC DNA]</scope>
    <source>
        <strain evidence="17 18">DSM 442</strain>
    </source>
</reference>
<accession>V6IYW8</accession>
<dbReference type="Pfam" id="PF00202">
    <property type="entry name" value="Aminotran_3"/>
    <property type="match status" value="1"/>
</dbReference>
<evidence type="ECO:0000256" key="4">
    <source>
        <dbReference type="ARBA" id="ARBA00008954"/>
    </source>
</evidence>
<dbReference type="EC" id="2.6.1.19" evidence="6"/>
<organism evidence="17 18">
    <name type="scientific">Sporolactobacillus laevolacticus DSM 442</name>
    <dbReference type="NCBI Taxonomy" id="1395513"/>
    <lineage>
        <taxon>Bacteria</taxon>
        <taxon>Bacillati</taxon>
        <taxon>Bacillota</taxon>
        <taxon>Bacilli</taxon>
        <taxon>Bacillales</taxon>
        <taxon>Sporolactobacillaceae</taxon>
        <taxon>Sporolactobacillus</taxon>
    </lineage>
</organism>
<dbReference type="CDD" id="cd00610">
    <property type="entry name" value="OAT_like"/>
    <property type="match status" value="1"/>
</dbReference>
<dbReference type="PANTHER" id="PTHR11986">
    <property type="entry name" value="AMINOTRANSFERASE CLASS III"/>
    <property type="match status" value="1"/>
</dbReference>
<evidence type="ECO:0000256" key="6">
    <source>
        <dbReference type="ARBA" id="ARBA00012912"/>
    </source>
</evidence>
<keyword evidence="18" id="KW-1185">Reference proteome</keyword>
<evidence type="ECO:0000256" key="16">
    <source>
        <dbReference type="RuleBase" id="RU003560"/>
    </source>
</evidence>
<evidence type="ECO:0000313" key="18">
    <source>
        <dbReference type="Proteomes" id="UP000018296"/>
    </source>
</evidence>
<dbReference type="InterPro" id="IPR015421">
    <property type="entry name" value="PyrdxlP-dep_Trfase_major"/>
</dbReference>
<dbReference type="InterPro" id="IPR015422">
    <property type="entry name" value="PyrdxlP-dep_Trfase_small"/>
</dbReference>
<evidence type="ECO:0000256" key="9">
    <source>
        <dbReference type="ARBA" id="ARBA00022898"/>
    </source>
</evidence>
<dbReference type="FunFam" id="3.40.640.10:FF:000013">
    <property type="entry name" value="4-aminobutyrate aminotransferase"/>
    <property type="match status" value="1"/>
</dbReference>
<evidence type="ECO:0000256" key="14">
    <source>
        <dbReference type="ARBA" id="ARBA00048021"/>
    </source>
</evidence>
<dbReference type="PANTHER" id="PTHR11986:SF79">
    <property type="entry name" value="ACETYLORNITHINE AMINOTRANSFERASE, MITOCHONDRIAL"/>
    <property type="match status" value="1"/>
</dbReference>
<evidence type="ECO:0000256" key="15">
    <source>
        <dbReference type="ARBA" id="ARBA00050054"/>
    </source>
</evidence>
<dbReference type="EMBL" id="AWTC01000004">
    <property type="protein sequence ID" value="EST12688.1"/>
    <property type="molecule type" value="Genomic_DNA"/>
</dbReference>
<gene>
    <name evidence="17" type="ORF">P343_06120</name>
</gene>
<evidence type="ECO:0000256" key="7">
    <source>
        <dbReference type="ARBA" id="ARBA00022576"/>
    </source>
</evidence>
<name>V6IYW8_9BACL</name>
<comment type="caution">
    <text evidence="17">The sequence shown here is derived from an EMBL/GenBank/DDBJ whole genome shotgun (WGS) entry which is preliminary data.</text>
</comment>
<dbReference type="GO" id="GO:0047298">
    <property type="term" value="F:(S)-3-amino-2-methylpropionate transaminase activity"/>
    <property type="evidence" value="ECO:0007669"/>
    <property type="project" value="UniProtKB-EC"/>
</dbReference>
<dbReference type="GO" id="GO:0030170">
    <property type="term" value="F:pyridoxal phosphate binding"/>
    <property type="evidence" value="ECO:0007669"/>
    <property type="project" value="InterPro"/>
</dbReference>